<evidence type="ECO:0000313" key="2">
    <source>
        <dbReference type="EMBL" id="CAI5738083.1"/>
    </source>
</evidence>
<dbReference type="Proteomes" id="UP001162031">
    <property type="component" value="Unassembled WGS sequence"/>
</dbReference>
<organism evidence="2 3">
    <name type="scientific">Hyaloperonospora brassicae</name>
    <name type="common">Brassica downy mildew</name>
    <name type="synonym">Peronospora brassicae</name>
    <dbReference type="NCBI Taxonomy" id="162125"/>
    <lineage>
        <taxon>Eukaryota</taxon>
        <taxon>Sar</taxon>
        <taxon>Stramenopiles</taxon>
        <taxon>Oomycota</taxon>
        <taxon>Peronosporomycetes</taxon>
        <taxon>Peronosporales</taxon>
        <taxon>Peronosporaceae</taxon>
        <taxon>Hyaloperonospora</taxon>
    </lineage>
</organism>
<accession>A0AAV0UPC7</accession>
<comment type="caution">
    <text evidence="2">The sequence shown here is derived from an EMBL/GenBank/DDBJ whole genome shotgun (WGS) entry which is preliminary data.</text>
</comment>
<dbReference type="AlphaFoldDB" id="A0AAV0UPC7"/>
<dbReference type="EMBL" id="CANTFL010001360">
    <property type="protein sequence ID" value="CAI5738083.1"/>
    <property type="molecule type" value="Genomic_DNA"/>
</dbReference>
<feature type="region of interest" description="Disordered" evidence="1">
    <location>
        <begin position="167"/>
        <end position="188"/>
    </location>
</feature>
<feature type="compositionally biased region" description="Acidic residues" evidence="1">
    <location>
        <begin position="178"/>
        <end position="188"/>
    </location>
</feature>
<feature type="compositionally biased region" description="Polar residues" evidence="1">
    <location>
        <begin position="120"/>
        <end position="130"/>
    </location>
</feature>
<feature type="region of interest" description="Disordered" evidence="1">
    <location>
        <begin position="90"/>
        <end position="130"/>
    </location>
</feature>
<evidence type="ECO:0008006" key="4">
    <source>
        <dbReference type="Google" id="ProtNLM"/>
    </source>
</evidence>
<evidence type="ECO:0000256" key="1">
    <source>
        <dbReference type="SAM" id="MobiDB-lite"/>
    </source>
</evidence>
<evidence type="ECO:0000313" key="3">
    <source>
        <dbReference type="Proteomes" id="UP001162031"/>
    </source>
</evidence>
<name>A0AAV0UPC7_HYABA</name>
<reference evidence="2" key="1">
    <citation type="submission" date="2022-12" db="EMBL/GenBank/DDBJ databases">
        <authorList>
            <person name="Webb A."/>
        </authorList>
    </citation>
    <scope>NUCLEOTIDE SEQUENCE</scope>
    <source>
        <strain evidence="2">Hp1</strain>
    </source>
</reference>
<proteinExistence type="predicted"/>
<gene>
    <name evidence="2" type="ORF">HBR001_LOCUS7368</name>
</gene>
<protein>
    <recommendedName>
        <fullName evidence="4">RxLR effector candidate protein</fullName>
    </recommendedName>
</protein>
<feature type="compositionally biased region" description="Acidic residues" evidence="1">
    <location>
        <begin position="90"/>
        <end position="111"/>
    </location>
</feature>
<sequence length="197" mass="21003">MCDVLPLQPAGFFLRTARSFRTSHAVPPFSNPILAGLGNCTDIDVALGLELKYDTPLPSPTASHLATQSQLVDEPLDFLTIIRCGLEDAVDDREGDGSDSDVDSDDDDDDTGASGYYQGSKENTYYSPGQKSAFSSAFQDDALYLSDTSTASSSLVTAWALQESDDEEAAAAAAASEASDDDDDDDDLDALMFQLEM</sequence>
<keyword evidence="3" id="KW-1185">Reference proteome</keyword>